<dbReference type="Proteomes" id="UP001500540">
    <property type="component" value="Unassembled WGS sequence"/>
</dbReference>
<dbReference type="InterPro" id="IPR011660">
    <property type="entry name" value="VapB-like"/>
</dbReference>
<name>A0ABP7G064_9MICO</name>
<sequence length="72" mass="7829">MNIKNDAVHAAVRELARRLAVSQTSAVEFAVRAKLAELGSGQQREDRVRRIRAAATAAQEAFRGVDLRAARG</sequence>
<dbReference type="Pfam" id="PF07704">
    <property type="entry name" value="PSK_trans_fac"/>
    <property type="match status" value="1"/>
</dbReference>
<keyword evidence="1" id="KW-1277">Toxin-antitoxin system</keyword>
<comment type="caution">
    <text evidence="2">The sequence shown here is derived from an EMBL/GenBank/DDBJ whole genome shotgun (WGS) entry which is preliminary data.</text>
</comment>
<organism evidence="2 3">
    <name type="scientific">Microbacterium kribbense</name>
    <dbReference type="NCBI Taxonomy" id="433645"/>
    <lineage>
        <taxon>Bacteria</taxon>
        <taxon>Bacillati</taxon>
        <taxon>Actinomycetota</taxon>
        <taxon>Actinomycetes</taxon>
        <taxon>Micrococcales</taxon>
        <taxon>Microbacteriaceae</taxon>
        <taxon>Microbacterium</taxon>
    </lineage>
</organism>
<accession>A0ABP7G064</accession>
<evidence type="ECO:0000313" key="2">
    <source>
        <dbReference type="EMBL" id="GAA3751453.1"/>
    </source>
</evidence>
<dbReference type="EMBL" id="BAABAF010000001">
    <property type="protein sequence ID" value="GAA3751453.1"/>
    <property type="molecule type" value="Genomic_DNA"/>
</dbReference>
<gene>
    <name evidence="2" type="ORF">GCM10022240_00790</name>
</gene>
<keyword evidence="3" id="KW-1185">Reference proteome</keyword>
<evidence type="ECO:0000256" key="1">
    <source>
        <dbReference type="ARBA" id="ARBA00022649"/>
    </source>
</evidence>
<reference evidence="3" key="1">
    <citation type="journal article" date="2019" name="Int. J. Syst. Evol. Microbiol.">
        <title>The Global Catalogue of Microorganisms (GCM) 10K type strain sequencing project: providing services to taxonomists for standard genome sequencing and annotation.</title>
        <authorList>
            <consortium name="The Broad Institute Genomics Platform"/>
            <consortium name="The Broad Institute Genome Sequencing Center for Infectious Disease"/>
            <person name="Wu L."/>
            <person name="Ma J."/>
        </authorList>
    </citation>
    <scope>NUCLEOTIDE SEQUENCE [LARGE SCALE GENOMIC DNA]</scope>
    <source>
        <strain evidence="3">JCM 16950</strain>
    </source>
</reference>
<protein>
    <submittedName>
        <fullName evidence="2">Uncharacterized protein</fullName>
    </submittedName>
</protein>
<evidence type="ECO:0000313" key="3">
    <source>
        <dbReference type="Proteomes" id="UP001500540"/>
    </source>
</evidence>
<proteinExistence type="predicted"/>